<dbReference type="Pfam" id="PF19927">
    <property type="entry name" value="DUF6390"/>
    <property type="match status" value="1"/>
</dbReference>
<evidence type="ECO:0000313" key="2">
    <source>
        <dbReference type="Proteomes" id="UP000305109"/>
    </source>
</evidence>
<organism evidence="1 2">
    <name type="scientific">Rhodococcus oryzae</name>
    <dbReference type="NCBI Taxonomy" id="2571143"/>
    <lineage>
        <taxon>Bacteria</taxon>
        <taxon>Bacillati</taxon>
        <taxon>Actinomycetota</taxon>
        <taxon>Actinomycetes</taxon>
        <taxon>Mycobacteriales</taxon>
        <taxon>Nocardiaceae</taxon>
        <taxon>Rhodococcus</taxon>
    </lineage>
</organism>
<keyword evidence="2" id="KW-1185">Reference proteome</keyword>
<reference evidence="1 2" key="1">
    <citation type="submission" date="2019-04" db="EMBL/GenBank/DDBJ databases">
        <title>Rhodococcus oryzae sp. nov., a novel actinomycete isolated from rhizosphere soil of rice (Oryza sativa L.).</title>
        <authorList>
            <person name="Li C."/>
        </authorList>
    </citation>
    <scope>NUCLEOTIDE SEQUENCE [LARGE SCALE GENOMIC DNA]</scope>
    <source>
        <strain evidence="1 2">NEAU-CX67</strain>
    </source>
</reference>
<sequence length="256" mass="27967">MPSPPGHRLFAQYAYAPNALGYCGPADARALEAVACGDGMGADGPIADVPSLAARFSGAWPYQQVIAEMSGRTDPLDASVVRAYWTGNELTDEIDREGFGRELLARLAPQAGHYWKHLTGDLLAEAAPTHGFHVFGVYPWSRLLGSGVPQPLQVLDSCRITCGTVIEVRAEDVVVRARPLTYDGALHLGEEQDRPVRHRVAGGAFVPDLRLGDTVAVHWDFVCDRLTPEEGDRLQYWTAWQLAHTNRRLERAEAAG</sequence>
<dbReference type="InterPro" id="IPR045660">
    <property type="entry name" value="DUF6390"/>
</dbReference>
<name>A0ABY2RPG0_9NOCA</name>
<proteinExistence type="predicted"/>
<dbReference type="Proteomes" id="UP000305109">
    <property type="component" value="Unassembled WGS sequence"/>
</dbReference>
<accession>A0ABY2RPG0</accession>
<gene>
    <name evidence="1" type="ORF">FCG67_10955</name>
</gene>
<dbReference type="RefSeq" id="WP_136909698.1">
    <property type="nucleotide sequence ID" value="NZ_SUMD01000004.1"/>
</dbReference>
<dbReference type="EMBL" id="SUMD01000004">
    <property type="protein sequence ID" value="TJZ78538.1"/>
    <property type="molecule type" value="Genomic_DNA"/>
</dbReference>
<protein>
    <submittedName>
        <fullName evidence="1">Uncharacterized protein</fullName>
    </submittedName>
</protein>
<evidence type="ECO:0000313" key="1">
    <source>
        <dbReference type="EMBL" id="TJZ78538.1"/>
    </source>
</evidence>
<comment type="caution">
    <text evidence="1">The sequence shown here is derived from an EMBL/GenBank/DDBJ whole genome shotgun (WGS) entry which is preliminary data.</text>
</comment>